<dbReference type="Gene3D" id="3.50.30.40">
    <property type="entry name" value="Ribonuclease E inhibitor RraA/RraA-like"/>
    <property type="match status" value="1"/>
</dbReference>
<reference evidence="7 9" key="2">
    <citation type="submission" date="2020-08" db="EMBL/GenBank/DDBJ databases">
        <title>Genomic Encyclopedia of Type Strains, Phase IV (KMG-IV): sequencing the most valuable type-strain genomes for metagenomic binning, comparative biology and taxonomic classification.</title>
        <authorList>
            <person name="Goeker M."/>
        </authorList>
    </citation>
    <scope>NUCLEOTIDE SEQUENCE [LARGE SCALE GENOMIC DNA]</scope>
    <source>
        <strain evidence="7 9">DSM 10368</strain>
    </source>
</reference>
<protein>
    <recommendedName>
        <fullName evidence="2">Putative 4-hydroxy-4-methyl-2-oxoglutarate aldolase</fullName>
    </recommendedName>
    <alternativeName>
        <fullName evidence="3">Regulator of ribonuclease activity homolog</fullName>
    </alternativeName>
    <alternativeName>
        <fullName evidence="4">RraA-like protein</fullName>
    </alternativeName>
</protein>
<sequence>MTEEMRGWGFRVLQRRHKVDDATVALFRKLPVAIVSDCMSRMAAGGSGIRPMHAGGGFAGPALTVKTRPGDNLMVHKAIDLAEPGDVLVVDAGGDLTNAIIGEMMAAHAANRGVTGIIINGAIRDSKAIGEASFPIHAAGVTHRGPYRNGPGEINVEVSIDGMVVCPGDLVIGDDDGILAVPHRDAIAIHALAAAKKADEDAVMAKILAGTNDRSWVDAELACTACRFE</sequence>
<keyword evidence="9" id="KW-1185">Reference proteome</keyword>
<organism evidence="6 8">
    <name type="scientific">Aminobacter aminovorans</name>
    <name type="common">Chelatobacter heintzii</name>
    <dbReference type="NCBI Taxonomy" id="83263"/>
    <lineage>
        <taxon>Bacteria</taxon>
        <taxon>Pseudomonadati</taxon>
        <taxon>Pseudomonadota</taxon>
        <taxon>Alphaproteobacteria</taxon>
        <taxon>Hyphomicrobiales</taxon>
        <taxon>Phyllobacteriaceae</taxon>
        <taxon>Aminobacter</taxon>
    </lineage>
</organism>
<dbReference type="Proteomes" id="UP000577697">
    <property type="component" value="Unassembled WGS sequence"/>
</dbReference>
<comment type="cofactor">
    <cofactor evidence="5">
        <name>Mg(2+)</name>
        <dbReference type="ChEBI" id="CHEBI:18420"/>
    </cofactor>
</comment>
<comment type="cofactor">
    <cofactor evidence="1">
        <name>a divalent metal cation</name>
        <dbReference type="ChEBI" id="CHEBI:60240"/>
    </cofactor>
</comment>
<dbReference type="AlphaFoldDB" id="A0AAC8YV13"/>
<evidence type="ECO:0000313" key="9">
    <source>
        <dbReference type="Proteomes" id="UP000577697"/>
    </source>
</evidence>
<feature type="binding site" evidence="5">
    <location>
        <position position="125"/>
    </location>
    <ligand>
        <name>Mg(2+)</name>
        <dbReference type="ChEBI" id="CHEBI:18420"/>
    </ligand>
</feature>
<accession>A0AAC8YV13</accession>
<dbReference type="GO" id="GO:0046872">
    <property type="term" value="F:metal ion binding"/>
    <property type="evidence" value="ECO:0007669"/>
    <property type="project" value="UniProtKB-KW"/>
</dbReference>
<evidence type="ECO:0000313" key="8">
    <source>
        <dbReference type="Proteomes" id="UP000075755"/>
    </source>
</evidence>
<dbReference type="EMBL" id="JACICB010000002">
    <property type="protein sequence ID" value="MBB3704436.1"/>
    <property type="molecule type" value="Genomic_DNA"/>
</dbReference>
<dbReference type="InterPro" id="IPR036704">
    <property type="entry name" value="RraA/RraA-like_sf"/>
</dbReference>
<proteinExistence type="predicted"/>
<evidence type="ECO:0000256" key="1">
    <source>
        <dbReference type="ARBA" id="ARBA00001968"/>
    </source>
</evidence>
<evidence type="ECO:0000256" key="4">
    <source>
        <dbReference type="ARBA" id="ARBA00030169"/>
    </source>
</evidence>
<dbReference type="Proteomes" id="UP000075755">
    <property type="component" value="Plasmid pAA01"/>
</dbReference>
<feature type="binding site" evidence="5">
    <location>
        <position position="124"/>
    </location>
    <ligand>
        <name>Mg(2+)</name>
        <dbReference type="ChEBI" id="CHEBI:18420"/>
    </ligand>
</feature>
<dbReference type="CDD" id="cd16841">
    <property type="entry name" value="RraA_family"/>
    <property type="match status" value="1"/>
</dbReference>
<dbReference type="NCBIfam" id="NF004850">
    <property type="entry name" value="PRK06201.1"/>
    <property type="match status" value="1"/>
</dbReference>
<dbReference type="SUPFAM" id="SSF89562">
    <property type="entry name" value="RraA-like"/>
    <property type="match status" value="1"/>
</dbReference>
<gene>
    <name evidence="6" type="ORF">AA2016_5864</name>
    <name evidence="7" type="ORF">FHS67_000739</name>
</gene>
<dbReference type="Pfam" id="PF03737">
    <property type="entry name" value="RraA-like"/>
    <property type="match status" value="1"/>
</dbReference>
<reference evidence="6 8" key="1">
    <citation type="submission" date="2016-03" db="EMBL/GenBank/DDBJ databases">
        <title>Complete genome of Aminobacter aminovorans KCTC 2477.</title>
        <authorList>
            <person name="Kim K.M."/>
        </authorList>
    </citation>
    <scope>NUCLEOTIDE SEQUENCE [LARGE SCALE GENOMIC DNA]</scope>
    <source>
        <strain evidence="6 8">KCTC 2477</strain>
        <plasmid evidence="6 8">pAA01</plasmid>
    </source>
</reference>
<dbReference type="InterPro" id="IPR005493">
    <property type="entry name" value="RraA/RraA-like"/>
</dbReference>
<dbReference type="PANTHER" id="PTHR33254:SF4">
    <property type="entry name" value="4-HYDROXY-4-METHYL-2-OXOGLUTARATE ALDOLASE 3-RELATED"/>
    <property type="match status" value="1"/>
</dbReference>
<dbReference type="RefSeq" id="WP_246340892.1">
    <property type="nucleotide sequence ID" value="NZ_CP015006.1"/>
</dbReference>
<evidence type="ECO:0000313" key="7">
    <source>
        <dbReference type="EMBL" id="MBB3704436.1"/>
    </source>
</evidence>
<evidence type="ECO:0000256" key="3">
    <source>
        <dbReference type="ARBA" id="ARBA00029596"/>
    </source>
</evidence>
<dbReference type="KEGG" id="aak:AA2016_5864"/>
<keyword evidence="6" id="KW-0614">Plasmid</keyword>
<keyword evidence="5" id="KW-0479">Metal-binding</keyword>
<dbReference type="PANTHER" id="PTHR33254">
    <property type="entry name" value="4-HYDROXY-4-METHYL-2-OXOGLUTARATE ALDOLASE 3-RELATED"/>
    <property type="match status" value="1"/>
</dbReference>
<evidence type="ECO:0000313" key="6">
    <source>
        <dbReference type="EMBL" id="AMS44769.1"/>
    </source>
</evidence>
<dbReference type="EMBL" id="CP015006">
    <property type="protein sequence ID" value="AMS44769.1"/>
    <property type="molecule type" value="Genomic_DNA"/>
</dbReference>
<evidence type="ECO:0000256" key="2">
    <source>
        <dbReference type="ARBA" id="ARBA00016549"/>
    </source>
</evidence>
<feature type="binding site" evidence="5">
    <location>
        <begin position="102"/>
        <end position="105"/>
    </location>
    <ligand>
        <name>substrate</name>
    </ligand>
</feature>
<name>A0AAC8YV13_AMIAI</name>
<evidence type="ECO:0000256" key="5">
    <source>
        <dbReference type="PIRSR" id="PIRSR605493-1"/>
    </source>
</evidence>
<geneLocation type="plasmid" evidence="6 8">
    <name>pAA01</name>
</geneLocation>
<keyword evidence="5" id="KW-0460">Magnesium</keyword>